<gene>
    <name evidence="1" type="ORF">DK849_01870</name>
</gene>
<proteinExistence type="predicted"/>
<organism evidence="1 2">
    <name type="scientific">Metamycoplasma cloacale</name>
    <dbReference type="NCBI Taxonomy" id="92401"/>
    <lineage>
        <taxon>Bacteria</taxon>
        <taxon>Bacillati</taxon>
        <taxon>Mycoplasmatota</taxon>
        <taxon>Mycoplasmoidales</taxon>
        <taxon>Metamycoplasmataceae</taxon>
        <taxon>Metamycoplasma</taxon>
    </lineage>
</organism>
<evidence type="ECO:0000313" key="2">
    <source>
        <dbReference type="Proteomes" id="UP000249865"/>
    </source>
</evidence>
<dbReference type="OrthoDB" id="398866at2"/>
<protein>
    <submittedName>
        <fullName evidence="1">Uncharacterized protein</fullName>
    </submittedName>
</protein>
<evidence type="ECO:0000313" key="1">
    <source>
        <dbReference type="EMBL" id="AWX42805.1"/>
    </source>
</evidence>
<dbReference type="AlphaFoldDB" id="A0A2Z4LM28"/>
<dbReference type="RefSeq" id="WP_051622573.1">
    <property type="nucleotide sequence ID" value="NZ_CP030103.1"/>
</dbReference>
<accession>A0A2Z4LM28</accession>
<dbReference type="KEGG" id="mclo:DK849_01870"/>
<sequence length="191" mass="22629">MNELVLKNNSTPLVEGNQPLNGSANVIIYVILGIFLALIIGWLIWKIVKKQVVKKKELKERNKKQIEAQKKYYEYILSIWEIIDYTNKELDKFVVSIGDIKMIQIKDGARKLIKKLIVRDDFAETFVNNPQYETFVNNVERLCVENCNLWKNKINDILVFFEEQYKAVPDSERKFEYLELVRKSIEEQFYA</sequence>
<dbReference type="NCBIfam" id="NF045939">
    <property type="entry name" value="MHJ_0274_fam"/>
    <property type="match status" value="1"/>
</dbReference>
<keyword evidence="2" id="KW-1185">Reference proteome</keyword>
<reference evidence="2" key="1">
    <citation type="submission" date="2018-06" db="EMBL/GenBank/DDBJ databases">
        <title>Complete genome sequences of Mycoplasma anatis, M. anseris and M. cloacale type strains.</title>
        <authorList>
            <person name="Grozner D."/>
            <person name="Forro B."/>
            <person name="Sulyok K.M."/>
            <person name="Marton S."/>
            <person name="Kreizinger Z."/>
            <person name="Banyai K."/>
            <person name="Gyuranecz M."/>
        </authorList>
    </citation>
    <scope>NUCLEOTIDE SEQUENCE [LARGE SCALE GENOMIC DNA]</scope>
    <source>
        <strain evidence="2">NCTC 10199</strain>
    </source>
</reference>
<name>A0A2Z4LM28_9BACT</name>
<dbReference type="EMBL" id="CP030103">
    <property type="protein sequence ID" value="AWX42805.1"/>
    <property type="molecule type" value="Genomic_DNA"/>
</dbReference>
<dbReference type="Proteomes" id="UP000249865">
    <property type="component" value="Chromosome"/>
</dbReference>